<evidence type="ECO:0000313" key="2">
    <source>
        <dbReference type="Proteomes" id="UP000235392"/>
    </source>
</evidence>
<dbReference type="Proteomes" id="UP000235392">
    <property type="component" value="Unassembled WGS sequence"/>
</dbReference>
<protein>
    <submittedName>
        <fullName evidence="1">Uncharacterized protein</fullName>
    </submittedName>
</protein>
<proteinExistence type="predicted"/>
<dbReference type="EMBL" id="PGCI01000010">
    <property type="protein sequence ID" value="PLW50477.1"/>
    <property type="molecule type" value="Genomic_DNA"/>
</dbReference>
<evidence type="ECO:0000313" key="1">
    <source>
        <dbReference type="EMBL" id="PLW50477.1"/>
    </source>
</evidence>
<name>A0A2N5VKG4_9BASI</name>
<gene>
    <name evidence="1" type="ORF">PCASD_01463</name>
</gene>
<organism evidence="1 2">
    <name type="scientific">Puccinia coronata f. sp. avenae</name>
    <dbReference type="NCBI Taxonomy" id="200324"/>
    <lineage>
        <taxon>Eukaryota</taxon>
        <taxon>Fungi</taxon>
        <taxon>Dikarya</taxon>
        <taxon>Basidiomycota</taxon>
        <taxon>Pucciniomycotina</taxon>
        <taxon>Pucciniomycetes</taxon>
        <taxon>Pucciniales</taxon>
        <taxon>Pucciniaceae</taxon>
        <taxon>Puccinia</taxon>
    </lineage>
</organism>
<dbReference type="AlphaFoldDB" id="A0A2N5VKG4"/>
<dbReference type="PANTHER" id="PTHR33050">
    <property type="entry name" value="REVERSE TRANSCRIPTASE DOMAIN-CONTAINING PROTEIN"/>
    <property type="match status" value="1"/>
</dbReference>
<sequence length="205" mass="23809">MWDNFKEVARFFWKLQRPVELALFDWEKGYWQIPTRIDQWPYLMVQDFDGKMLLNIRITFGGVAGCGSFGRPADAWKEIMQTEFDLIHIFGWVENNLFFREKVLLTNMSAVVERSAELGVKTNDKKYSDFLGKQKFIGFLWDGEHRTVTLPRGKKEAQHKQIQKFLVPVAQFSFKDAQVLSGRCGTTLGGRIELERDVCLKGCLS</sequence>
<comment type="caution">
    <text evidence="1">The sequence shown here is derived from an EMBL/GenBank/DDBJ whole genome shotgun (WGS) entry which is preliminary data.</text>
</comment>
<dbReference type="PANTHER" id="PTHR33050:SF7">
    <property type="entry name" value="RIBONUCLEASE H"/>
    <property type="match status" value="1"/>
</dbReference>
<accession>A0A2N5VKG4</accession>
<dbReference type="InterPro" id="IPR052055">
    <property type="entry name" value="Hepadnavirus_pol/RT"/>
</dbReference>
<reference evidence="1 2" key="1">
    <citation type="submission" date="2017-11" db="EMBL/GenBank/DDBJ databases">
        <title>De novo assembly and phasing of dikaryotic genomes from two isolates of Puccinia coronata f. sp. avenae, the causal agent of oat crown rust.</title>
        <authorList>
            <person name="Miller M.E."/>
            <person name="Zhang Y."/>
            <person name="Omidvar V."/>
            <person name="Sperschneider J."/>
            <person name="Schwessinger B."/>
            <person name="Raley C."/>
            <person name="Palmer J.M."/>
            <person name="Garnica D."/>
            <person name="Upadhyaya N."/>
            <person name="Rathjen J."/>
            <person name="Taylor J.M."/>
            <person name="Park R.F."/>
            <person name="Dodds P.N."/>
            <person name="Hirsch C.D."/>
            <person name="Kianian S.F."/>
            <person name="Figueroa M."/>
        </authorList>
    </citation>
    <scope>NUCLEOTIDE SEQUENCE [LARGE SCALE GENOMIC DNA]</scope>
    <source>
        <strain evidence="1">12SD80</strain>
    </source>
</reference>